<evidence type="ECO:0000256" key="1">
    <source>
        <dbReference type="SAM" id="Coils"/>
    </source>
</evidence>
<gene>
    <name evidence="2" type="ORF">PHIN3_80</name>
</gene>
<protein>
    <submittedName>
        <fullName evidence="2">Uncharacterized protein</fullName>
    </submittedName>
</protein>
<dbReference type="GeneID" id="26638809"/>
<organism evidence="2 3">
    <name type="scientific">Sinorhizobium phage phiN3</name>
    <dbReference type="NCBI Taxonomy" id="1647405"/>
    <lineage>
        <taxon>Viruses</taxon>
        <taxon>Duplodnaviria</taxon>
        <taxon>Heunggongvirae</taxon>
        <taxon>Uroviricota</taxon>
        <taxon>Caudoviricetes</taxon>
        <taxon>Emdodecavirus</taxon>
        <taxon>Emdodecavirus N3</taxon>
    </lineage>
</organism>
<name>A0A0F6YPA8_9CAUD</name>
<dbReference type="RefSeq" id="YP_009212320.1">
    <property type="nucleotide sequence ID" value="NC_028945.1"/>
</dbReference>
<feature type="coiled-coil region" evidence="1">
    <location>
        <begin position="19"/>
        <end position="53"/>
    </location>
</feature>
<evidence type="ECO:0000313" key="2">
    <source>
        <dbReference type="EMBL" id="AKF13344.1"/>
    </source>
</evidence>
<accession>A0A0F6YPA8</accession>
<keyword evidence="1" id="KW-0175">Coiled coil</keyword>
<keyword evidence="3" id="KW-1185">Reference proteome</keyword>
<reference evidence="2 3" key="1">
    <citation type="submission" date="2015-04" db="EMBL/GenBank/DDBJ databases">
        <authorList>
            <person name="Hodson T.S."/>
            <person name="Hyde J.R."/>
            <person name="Schouten J.T."/>
            <person name="Crockett J.T."/>
            <person name="Smith T.A."/>
            <person name="Merrill B.D."/>
            <person name="Crook M.B."/>
            <person name="Griffitts J.S."/>
            <person name="Burnett S.H."/>
            <person name="Grose J.H."/>
            <person name="Breakwell D.P."/>
        </authorList>
    </citation>
    <scope>NUCLEOTIDE SEQUENCE [LARGE SCALE GENOMIC DNA]</scope>
</reference>
<dbReference type="Proteomes" id="UP000202958">
    <property type="component" value="Segment"/>
</dbReference>
<dbReference type="EMBL" id="KR052482">
    <property type="protein sequence ID" value="AKF13344.1"/>
    <property type="molecule type" value="Genomic_DNA"/>
</dbReference>
<dbReference type="KEGG" id="vg:26638809"/>
<proteinExistence type="predicted"/>
<evidence type="ECO:0000313" key="3">
    <source>
        <dbReference type="Proteomes" id="UP000202958"/>
    </source>
</evidence>
<sequence>MISIAGMTNELIAFMIQDADLYASEIEEQERRVRQLKETLAQETENLAKRKDILRIAKSCRMVDGVAVSGFGFYDMETVVPNEDGSYFTADIYEKAFDRGFYAVTINEVNNSWSSRWRWNGGNVIGLGAQWTEEEATDAALAWLTKQEIRDC</sequence>